<dbReference type="GO" id="GO:0071972">
    <property type="term" value="F:peptidoglycan L,D-transpeptidase activity"/>
    <property type="evidence" value="ECO:0007669"/>
    <property type="project" value="TreeGrafter"/>
</dbReference>
<keyword evidence="6 7" id="KW-0961">Cell wall biogenesis/degradation</keyword>
<feature type="active site" description="Proton donor/acceptor" evidence="7">
    <location>
        <position position="172"/>
    </location>
</feature>
<protein>
    <recommendedName>
        <fullName evidence="8">L,D-TPase catalytic domain-containing protein</fullName>
    </recommendedName>
</protein>
<evidence type="ECO:0000313" key="9">
    <source>
        <dbReference type="EMBL" id="CUS33211.1"/>
    </source>
</evidence>
<gene>
    <name evidence="9" type="ORF">COMA1_11028</name>
</gene>
<evidence type="ECO:0000256" key="5">
    <source>
        <dbReference type="ARBA" id="ARBA00022984"/>
    </source>
</evidence>
<evidence type="ECO:0000256" key="4">
    <source>
        <dbReference type="ARBA" id="ARBA00022960"/>
    </source>
</evidence>
<dbReference type="STRING" id="1742972.COMA1_11028"/>
<evidence type="ECO:0000256" key="1">
    <source>
        <dbReference type="ARBA" id="ARBA00004752"/>
    </source>
</evidence>
<dbReference type="PANTHER" id="PTHR30582:SF2">
    <property type="entry name" value="L,D-TRANSPEPTIDASE YCIB-RELATED"/>
    <property type="match status" value="1"/>
</dbReference>
<keyword evidence="5 7" id="KW-0573">Peptidoglycan synthesis</keyword>
<dbReference type="AlphaFoldDB" id="A0A0S4LBH6"/>
<sequence length="212" mass="23452">MARILLATFGVTLIILLVMNVPTTTPPTSGTSQEVQRPLAEDKGSLRTLQAKYKALSKQLVQLMPNQPYILVDTARNRLYVKRQDEIVLDAIASTGSGTILDKPGEGNNQWIFDTPRGEFLVQSKITHPTWIKPDWAFVEEGLDVPKNAAERAEPGVLGDYALGFGKGYFIHGTLYTRLLGKNVTHGCIRLNDNDLKGVYKLARVGTPIMIF</sequence>
<feature type="domain" description="L,D-TPase catalytic" evidence="8">
    <location>
        <begin position="68"/>
        <end position="212"/>
    </location>
</feature>
<dbReference type="PROSITE" id="PS52029">
    <property type="entry name" value="LD_TPASE"/>
    <property type="match status" value="1"/>
</dbReference>
<dbReference type="RefSeq" id="WP_218055304.1">
    <property type="nucleotide sequence ID" value="NZ_CZQA01000001.1"/>
</dbReference>
<organism evidence="9 10">
    <name type="scientific">Candidatus Nitrospira nitrosa</name>
    <dbReference type="NCBI Taxonomy" id="1742972"/>
    <lineage>
        <taxon>Bacteria</taxon>
        <taxon>Pseudomonadati</taxon>
        <taxon>Nitrospirota</taxon>
        <taxon>Nitrospiria</taxon>
        <taxon>Nitrospirales</taxon>
        <taxon>Nitrospiraceae</taxon>
        <taxon>Nitrospira</taxon>
    </lineage>
</organism>
<comment type="pathway">
    <text evidence="1 7">Cell wall biogenesis; peptidoglycan biosynthesis.</text>
</comment>
<evidence type="ECO:0000313" key="10">
    <source>
        <dbReference type="Proteomes" id="UP000199032"/>
    </source>
</evidence>
<dbReference type="UniPathway" id="UPA00219"/>
<evidence type="ECO:0000256" key="7">
    <source>
        <dbReference type="PROSITE-ProRule" id="PRU01373"/>
    </source>
</evidence>
<dbReference type="Proteomes" id="UP000199032">
    <property type="component" value="Unassembled WGS sequence"/>
</dbReference>
<dbReference type="GO" id="GO:0005576">
    <property type="term" value="C:extracellular region"/>
    <property type="evidence" value="ECO:0007669"/>
    <property type="project" value="TreeGrafter"/>
</dbReference>
<feature type="active site" description="Nucleophile" evidence="7">
    <location>
        <position position="188"/>
    </location>
</feature>
<dbReference type="SUPFAM" id="SSF141523">
    <property type="entry name" value="L,D-transpeptidase catalytic domain-like"/>
    <property type="match status" value="1"/>
</dbReference>
<dbReference type="GO" id="GO:0071555">
    <property type="term" value="P:cell wall organization"/>
    <property type="evidence" value="ECO:0007669"/>
    <property type="project" value="UniProtKB-UniRule"/>
</dbReference>
<evidence type="ECO:0000256" key="3">
    <source>
        <dbReference type="ARBA" id="ARBA00022679"/>
    </source>
</evidence>
<reference evidence="9 10" key="1">
    <citation type="submission" date="2015-10" db="EMBL/GenBank/DDBJ databases">
        <authorList>
            <person name="Gilbert D.G."/>
        </authorList>
    </citation>
    <scope>NUCLEOTIDE SEQUENCE [LARGE SCALE GENOMIC DNA]</scope>
    <source>
        <strain evidence="9">COMA1</strain>
    </source>
</reference>
<evidence type="ECO:0000259" key="8">
    <source>
        <dbReference type="PROSITE" id="PS52029"/>
    </source>
</evidence>
<evidence type="ECO:0000256" key="6">
    <source>
        <dbReference type="ARBA" id="ARBA00023316"/>
    </source>
</evidence>
<name>A0A0S4LBH6_9BACT</name>
<keyword evidence="3" id="KW-0808">Transferase</keyword>
<comment type="similarity">
    <text evidence="2">Belongs to the YkuD family.</text>
</comment>
<dbReference type="InterPro" id="IPR038063">
    <property type="entry name" value="Transpep_catalytic_dom"/>
</dbReference>
<dbReference type="GO" id="GO:0018104">
    <property type="term" value="P:peptidoglycan-protein cross-linking"/>
    <property type="evidence" value="ECO:0007669"/>
    <property type="project" value="TreeGrafter"/>
</dbReference>
<dbReference type="Pfam" id="PF03734">
    <property type="entry name" value="YkuD"/>
    <property type="match status" value="1"/>
</dbReference>
<dbReference type="InterPro" id="IPR050979">
    <property type="entry name" value="LD-transpeptidase"/>
</dbReference>
<dbReference type="GO" id="GO:0008360">
    <property type="term" value="P:regulation of cell shape"/>
    <property type="evidence" value="ECO:0007669"/>
    <property type="project" value="UniProtKB-UniRule"/>
</dbReference>
<dbReference type="PANTHER" id="PTHR30582">
    <property type="entry name" value="L,D-TRANSPEPTIDASE"/>
    <property type="match status" value="1"/>
</dbReference>
<accession>A0A0S4LBH6</accession>
<dbReference type="Gene3D" id="2.40.440.10">
    <property type="entry name" value="L,D-transpeptidase catalytic domain-like"/>
    <property type="match status" value="1"/>
</dbReference>
<dbReference type="CDD" id="cd16913">
    <property type="entry name" value="YkuD_like"/>
    <property type="match status" value="1"/>
</dbReference>
<dbReference type="GO" id="GO:0016740">
    <property type="term" value="F:transferase activity"/>
    <property type="evidence" value="ECO:0007669"/>
    <property type="project" value="UniProtKB-KW"/>
</dbReference>
<dbReference type="EMBL" id="CZQA01000001">
    <property type="protein sequence ID" value="CUS33211.1"/>
    <property type="molecule type" value="Genomic_DNA"/>
</dbReference>
<keyword evidence="4 7" id="KW-0133">Cell shape</keyword>
<keyword evidence="10" id="KW-1185">Reference proteome</keyword>
<evidence type="ECO:0000256" key="2">
    <source>
        <dbReference type="ARBA" id="ARBA00005992"/>
    </source>
</evidence>
<proteinExistence type="inferred from homology"/>
<dbReference type="InterPro" id="IPR005490">
    <property type="entry name" value="LD_TPept_cat_dom"/>
</dbReference>